<dbReference type="Proteomes" id="UP000664169">
    <property type="component" value="Unassembled WGS sequence"/>
</dbReference>
<dbReference type="PROSITE" id="PS50039">
    <property type="entry name" value="FORK_HEAD_3"/>
    <property type="match status" value="1"/>
</dbReference>
<name>A0A8H3IHG2_9LECA</name>
<dbReference type="CDD" id="cd00059">
    <property type="entry name" value="FH_FOX"/>
    <property type="match status" value="1"/>
</dbReference>
<dbReference type="InterPro" id="IPR030456">
    <property type="entry name" value="TF_fork_head_CS_2"/>
</dbReference>
<organism evidence="10 11">
    <name type="scientific">Gomphillus americanus</name>
    <dbReference type="NCBI Taxonomy" id="1940652"/>
    <lineage>
        <taxon>Eukaryota</taxon>
        <taxon>Fungi</taxon>
        <taxon>Dikarya</taxon>
        <taxon>Ascomycota</taxon>
        <taxon>Pezizomycotina</taxon>
        <taxon>Lecanoromycetes</taxon>
        <taxon>OSLEUM clade</taxon>
        <taxon>Ostropomycetidae</taxon>
        <taxon>Ostropales</taxon>
        <taxon>Graphidaceae</taxon>
        <taxon>Gomphilloideae</taxon>
        <taxon>Gomphillus</taxon>
    </lineage>
</organism>
<comment type="subcellular location">
    <subcellularLocation>
        <location evidence="1 6">Nucleus</location>
    </subcellularLocation>
</comment>
<evidence type="ECO:0000256" key="6">
    <source>
        <dbReference type="PROSITE-ProRule" id="PRU00089"/>
    </source>
</evidence>
<keyword evidence="5 6" id="KW-0539">Nucleus</keyword>
<dbReference type="Gene3D" id="2.60.200.20">
    <property type="match status" value="1"/>
</dbReference>
<feature type="DNA-binding region" description="Fork-head" evidence="6">
    <location>
        <begin position="333"/>
        <end position="427"/>
    </location>
</feature>
<dbReference type="Gene3D" id="1.10.10.10">
    <property type="entry name" value="Winged helix-like DNA-binding domain superfamily/Winged helix DNA-binding domain"/>
    <property type="match status" value="1"/>
</dbReference>
<dbReference type="CDD" id="cd22701">
    <property type="entry name" value="FHA_FKH1-like"/>
    <property type="match status" value="1"/>
</dbReference>
<dbReference type="InterPro" id="IPR000253">
    <property type="entry name" value="FHA_dom"/>
</dbReference>
<keyword evidence="4" id="KW-0804">Transcription</keyword>
<evidence type="ECO:0000313" key="11">
    <source>
        <dbReference type="Proteomes" id="UP000664169"/>
    </source>
</evidence>
<evidence type="ECO:0000256" key="1">
    <source>
        <dbReference type="ARBA" id="ARBA00004123"/>
    </source>
</evidence>
<dbReference type="InterPro" id="IPR036388">
    <property type="entry name" value="WH-like_DNA-bd_sf"/>
</dbReference>
<evidence type="ECO:0000256" key="5">
    <source>
        <dbReference type="ARBA" id="ARBA00023242"/>
    </source>
</evidence>
<protein>
    <submittedName>
        <fullName evidence="10">Uncharacterized protein</fullName>
    </submittedName>
</protein>
<dbReference type="SUPFAM" id="SSF46785">
    <property type="entry name" value="Winged helix' DNA-binding domain"/>
    <property type="match status" value="1"/>
</dbReference>
<evidence type="ECO:0000256" key="2">
    <source>
        <dbReference type="ARBA" id="ARBA00023015"/>
    </source>
</evidence>
<dbReference type="InterPro" id="IPR036390">
    <property type="entry name" value="WH_DNA-bd_sf"/>
</dbReference>
<dbReference type="Pfam" id="PF00498">
    <property type="entry name" value="FHA"/>
    <property type="match status" value="1"/>
</dbReference>
<dbReference type="PANTHER" id="PTHR45881:SF1">
    <property type="entry name" value="FORK HEAD PROTEIN HOMOLOG 2"/>
    <property type="match status" value="1"/>
</dbReference>
<dbReference type="PROSITE" id="PS00658">
    <property type="entry name" value="FORK_HEAD_2"/>
    <property type="match status" value="1"/>
</dbReference>
<dbReference type="SUPFAM" id="SSF49879">
    <property type="entry name" value="SMAD/FHA domain"/>
    <property type="match status" value="1"/>
</dbReference>
<dbReference type="PANTHER" id="PTHR45881">
    <property type="entry name" value="CHECKPOINT SUPPRESSOR 1-LIKE, ISOFORM A-RELATED"/>
    <property type="match status" value="1"/>
</dbReference>
<feature type="region of interest" description="Disordered" evidence="7">
    <location>
        <begin position="574"/>
        <end position="662"/>
    </location>
</feature>
<feature type="compositionally biased region" description="Basic and acidic residues" evidence="7">
    <location>
        <begin position="632"/>
        <end position="641"/>
    </location>
</feature>
<dbReference type="Pfam" id="PF00250">
    <property type="entry name" value="Forkhead"/>
    <property type="match status" value="1"/>
</dbReference>
<evidence type="ECO:0000259" key="8">
    <source>
        <dbReference type="PROSITE" id="PS50006"/>
    </source>
</evidence>
<dbReference type="GO" id="GO:0005634">
    <property type="term" value="C:nucleus"/>
    <property type="evidence" value="ECO:0007669"/>
    <property type="project" value="UniProtKB-SubCell"/>
</dbReference>
<dbReference type="SMART" id="SM00339">
    <property type="entry name" value="FH"/>
    <property type="match status" value="1"/>
</dbReference>
<keyword evidence="2" id="KW-0805">Transcription regulation</keyword>
<sequence>MAGESSAQRRSARKRATTTRYSDAGDVNKSSPSQVTKRRKTVNRAPKATRQMDHDDETEHDSNSDTELPGDTAELTEIADKVIPFLREAHYPVQVLTQFPARPEDEVVSAFAKIAGLGWTYYVTSASINIGRAPTERQPEMGEEEPEQKIHIDLGPSKTVSRLHGSITYNSEDERWHLVVHSRNGAKVNDDLLRRLNERSLKSGDVIEIAGTEMIFISPNEHAKVEQMYIDRMRDVSLSKIGPSKLPPFKNIEPLALPKYETPMHISPYAQPGEQPVPAPVEIVAPRPSTPISSIMSAPYLNQAVGNSQFDHMNTMESSEHIDYAADHAKDIKPPMSYATLIGQAILSTPDEKLSLNGIYEWIKTNFSYYRYIDQSWQNSIRHNLSLSASFAKKPRETHEPGKGGLWYIVEDKKEAFKKEGLKTTSRGGARQSSNPNSPAPNRKSPKKEVPPVTNEMARTGFASTPPMAARRTTSNSTETPSKPSITISGLEMQELPQLSQNSPPYLSHDGATAGSPTGISTTVYLAEPNASYNFQTPAPQRAEPRFNVPSTVKLPSQWLPQSSPNPWHIDINNKPFPFDSSPIKGNGDAQAGGLRSSSPPPAIADGSPTRPKASSFATHINGVSIQQPEIVRPEPSKHDDDDMPIDLMGGSFTAIGASANG</sequence>
<feature type="domain" description="FHA" evidence="8">
    <location>
        <begin position="128"/>
        <end position="193"/>
    </location>
</feature>
<dbReference type="OrthoDB" id="5954824at2759"/>
<dbReference type="AlphaFoldDB" id="A0A8H3IHG2"/>
<comment type="caution">
    <text evidence="10">The sequence shown here is derived from an EMBL/GenBank/DDBJ whole genome shotgun (WGS) entry which is preliminary data.</text>
</comment>
<dbReference type="InterPro" id="IPR001766">
    <property type="entry name" value="Fork_head_dom"/>
</dbReference>
<dbReference type="GO" id="GO:0000978">
    <property type="term" value="F:RNA polymerase II cis-regulatory region sequence-specific DNA binding"/>
    <property type="evidence" value="ECO:0007669"/>
    <property type="project" value="TreeGrafter"/>
</dbReference>
<dbReference type="FunFam" id="1.10.10.10:FF:000135">
    <property type="entry name" value="forkhead box protein G1"/>
    <property type="match status" value="1"/>
</dbReference>
<evidence type="ECO:0000259" key="9">
    <source>
        <dbReference type="PROSITE" id="PS50039"/>
    </source>
</evidence>
<accession>A0A8H3IHG2</accession>
<feature type="domain" description="Fork-head" evidence="9">
    <location>
        <begin position="333"/>
        <end position="427"/>
    </location>
</feature>
<feature type="compositionally biased region" description="Polar residues" evidence="7">
    <location>
        <begin position="472"/>
        <end position="485"/>
    </location>
</feature>
<evidence type="ECO:0000256" key="3">
    <source>
        <dbReference type="ARBA" id="ARBA00023125"/>
    </source>
</evidence>
<proteinExistence type="predicted"/>
<dbReference type="PRINTS" id="PR00053">
    <property type="entry name" value="FORKHEAD"/>
</dbReference>
<feature type="region of interest" description="Disordered" evidence="7">
    <location>
        <begin position="421"/>
        <end position="485"/>
    </location>
</feature>
<dbReference type="PROSITE" id="PS50006">
    <property type="entry name" value="FHA_DOMAIN"/>
    <property type="match status" value="1"/>
</dbReference>
<dbReference type="EMBL" id="CAJPDQ010000029">
    <property type="protein sequence ID" value="CAF9928177.1"/>
    <property type="molecule type" value="Genomic_DNA"/>
</dbReference>
<reference evidence="10" key="1">
    <citation type="submission" date="2021-03" db="EMBL/GenBank/DDBJ databases">
        <authorList>
            <person name="Tagirdzhanova G."/>
        </authorList>
    </citation>
    <scope>NUCLEOTIDE SEQUENCE</scope>
</reference>
<dbReference type="GO" id="GO:0000981">
    <property type="term" value="F:DNA-binding transcription factor activity, RNA polymerase II-specific"/>
    <property type="evidence" value="ECO:0007669"/>
    <property type="project" value="TreeGrafter"/>
</dbReference>
<keyword evidence="11" id="KW-1185">Reference proteome</keyword>
<feature type="compositionally biased region" description="Polar residues" evidence="7">
    <location>
        <begin position="423"/>
        <end position="437"/>
    </location>
</feature>
<evidence type="ECO:0000256" key="7">
    <source>
        <dbReference type="SAM" id="MobiDB-lite"/>
    </source>
</evidence>
<evidence type="ECO:0000256" key="4">
    <source>
        <dbReference type="ARBA" id="ARBA00023163"/>
    </source>
</evidence>
<evidence type="ECO:0000313" key="10">
    <source>
        <dbReference type="EMBL" id="CAF9928177.1"/>
    </source>
</evidence>
<feature type="compositionally biased region" description="Polar residues" evidence="7">
    <location>
        <begin position="616"/>
        <end position="628"/>
    </location>
</feature>
<keyword evidence="3 6" id="KW-0238">DNA-binding</keyword>
<dbReference type="InterPro" id="IPR008984">
    <property type="entry name" value="SMAD_FHA_dom_sf"/>
</dbReference>
<gene>
    <name evidence="10" type="ORF">GOMPHAMPRED_004615</name>
</gene>
<feature type="region of interest" description="Disordered" evidence="7">
    <location>
        <begin position="1"/>
        <end position="72"/>
    </location>
</feature>